<proteinExistence type="predicted"/>
<dbReference type="EMBL" id="JACEIK010000009">
    <property type="protein sequence ID" value="MCD7446271.1"/>
    <property type="molecule type" value="Genomic_DNA"/>
</dbReference>
<gene>
    <name evidence="2" type="ORF">HAX54_050993</name>
</gene>
<evidence type="ECO:0000256" key="1">
    <source>
        <dbReference type="SAM" id="MobiDB-lite"/>
    </source>
</evidence>
<keyword evidence="3" id="KW-1185">Reference proteome</keyword>
<protein>
    <submittedName>
        <fullName evidence="2">Uncharacterized protein</fullName>
    </submittedName>
</protein>
<sequence length="305" mass="33698">MGFELEGFESADPGLHRASPCAIWASCCAAWCTSAPCASRHLVLIWLHDGNLHFVEALSPLEFDLATALSRKNLLHVTPLLVPSGPMRRIAWCTSVSLRVTRSCAQMWLCDSNLHFAMALAPFEFSFAALPPLSLKLEGQAYHKAKPEHGITEEKAMTTTGFEQYQKIFEQLRFQGWDFLIHPPDKGVQVGIRHKVINWYYMRDEYAATDTTNYDEKSFITFVFQLAGGEPDIEGVHPKIPYRTTMPLLPSTSKELPAKPAPQGANSSTIALTPTPVSPNGTTSTSKAPSGIVHLTHENFSSIVV</sequence>
<feature type="compositionally biased region" description="Polar residues" evidence="1">
    <location>
        <begin position="278"/>
        <end position="288"/>
    </location>
</feature>
<name>A0ABS8RHF4_DATST</name>
<feature type="region of interest" description="Disordered" evidence="1">
    <location>
        <begin position="251"/>
        <end position="290"/>
    </location>
</feature>
<dbReference type="Proteomes" id="UP000823775">
    <property type="component" value="Unassembled WGS sequence"/>
</dbReference>
<evidence type="ECO:0000313" key="2">
    <source>
        <dbReference type="EMBL" id="MCD7446271.1"/>
    </source>
</evidence>
<comment type="caution">
    <text evidence="2">The sequence shown here is derived from an EMBL/GenBank/DDBJ whole genome shotgun (WGS) entry which is preliminary data.</text>
</comment>
<evidence type="ECO:0000313" key="3">
    <source>
        <dbReference type="Proteomes" id="UP000823775"/>
    </source>
</evidence>
<organism evidence="2 3">
    <name type="scientific">Datura stramonium</name>
    <name type="common">Jimsonweed</name>
    <name type="synonym">Common thornapple</name>
    <dbReference type="NCBI Taxonomy" id="4076"/>
    <lineage>
        <taxon>Eukaryota</taxon>
        <taxon>Viridiplantae</taxon>
        <taxon>Streptophyta</taxon>
        <taxon>Embryophyta</taxon>
        <taxon>Tracheophyta</taxon>
        <taxon>Spermatophyta</taxon>
        <taxon>Magnoliopsida</taxon>
        <taxon>eudicotyledons</taxon>
        <taxon>Gunneridae</taxon>
        <taxon>Pentapetalae</taxon>
        <taxon>asterids</taxon>
        <taxon>lamiids</taxon>
        <taxon>Solanales</taxon>
        <taxon>Solanaceae</taxon>
        <taxon>Solanoideae</taxon>
        <taxon>Datureae</taxon>
        <taxon>Datura</taxon>
    </lineage>
</organism>
<reference evidence="2 3" key="1">
    <citation type="journal article" date="2021" name="BMC Genomics">
        <title>Datura genome reveals duplications of psychoactive alkaloid biosynthetic genes and high mutation rate following tissue culture.</title>
        <authorList>
            <person name="Rajewski A."/>
            <person name="Carter-House D."/>
            <person name="Stajich J."/>
            <person name="Litt A."/>
        </authorList>
    </citation>
    <scope>NUCLEOTIDE SEQUENCE [LARGE SCALE GENOMIC DNA]</scope>
    <source>
        <strain evidence="2">AR-01</strain>
    </source>
</reference>
<accession>A0ABS8RHF4</accession>